<evidence type="ECO:0000256" key="3">
    <source>
        <dbReference type="ARBA" id="ARBA00022833"/>
    </source>
</evidence>
<gene>
    <name evidence="5" type="ORF">K432DRAFT_445886</name>
</gene>
<dbReference type="InterPro" id="IPR052355">
    <property type="entry name" value="CENP-V-like"/>
</dbReference>
<dbReference type="InterPro" id="IPR011057">
    <property type="entry name" value="Mss4-like_sf"/>
</dbReference>
<organism evidence="5 6">
    <name type="scientific">Lepidopterella palustris CBS 459.81</name>
    <dbReference type="NCBI Taxonomy" id="1314670"/>
    <lineage>
        <taxon>Eukaryota</taxon>
        <taxon>Fungi</taxon>
        <taxon>Dikarya</taxon>
        <taxon>Ascomycota</taxon>
        <taxon>Pezizomycotina</taxon>
        <taxon>Dothideomycetes</taxon>
        <taxon>Pleosporomycetidae</taxon>
        <taxon>Mytilinidiales</taxon>
        <taxon>Argynnaceae</taxon>
        <taxon>Lepidopterella</taxon>
    </lineage>
</organism>
<dbReference type="PANTHER" id="PTHR28620:SF1">
    <property type="entry name" value="CENP-V_GFA DOMAIN-CONTAINING PROTEIN"/>
    <property type="match status" value="1"/>
</dbReference>
<evidence type="ECO:0000256" key="1">
    <source>
        <dbReference type="ARBA" id="ARBA00005495"/>
    </source>
</evidence>
<evidence type="ECO:0000256" key="2">
    <source>
        <dbReference type="ARBA" id="ARBA00022723"/>
    </source>
</evidence>
<dbReference type="Pfam" id="PF04828">
    <property type="entry name" value="GFA"/>
    <property type="match status" value="1"/>
</dbReference>
<keyword evidence="6" id="KW-1185">Reference proteome</keyword>
<evidence type="ECO:0000313" key="6">
    <source>
        <dbReference type="Proteomes" id="UP000250266"/>
    </source>
</evidence>
<dbReference type="InterPro" id="IPR006913">
    <property type="entry name" value="CENP-V/GFA"/>
</dbReference>
<dbReference type="PROSITE" id="PS51891">
    <property type="entry name" value="CENP_V_GFA"/>
    <property type="match status" value="1"/>
</dbReference>
<dbReference type="Gene3D" id="2.170.150.70">
    <property type="match status" value="1"/>
</dbReference>
<dbReference type="SUPFAM" id="SSF51316">
    <property type="entry name" value="Mss4-like"/>
    <property type="match status" value="1"/>
</dbReference>
<dbReference type="AlphaFoldDB" id="A0A8E2E3P7"/>
<comment type="similarity">
    <text evidence="1">Belongs to the Gfa family.</text>
</comment>
<name>A0A8E2E3P7_9PEZI</name>
<accession>A0A8E2E3P7</accession>
<dbReference type="Proteomes" id="UP000250266">
    <property type="component" value="Unassembled WGS sequence"/>
</dbReference>
<dbReference type="GO" id="GO:0016846">
    <property type="term" value="F:carbon-sulfur lyase activity"/>
    <property type="evidence" value="ECO:0007669"/>
    <property type="project" value="InterPro"/>
</dbReference>
<evidence type="ECO:0000313" key="5">
    <source>
        <dbReference type="EMBL" id="OCK76631.1"/>
    </source>
</evidence>
<feature type="domain" description="CENP-V/GFA" evidence="4">
    <location>
        <begin position="17"/>
        <end position="129"/>
    </location>
</feature>
<dbReference type="EMBL" id="KV745193">
    <property type="protein sequence ID" value="OCK76631.1"/>
    <property type="molecule type" value="Genomic_DNA"/>
</dbReference>
<keyword evidence="2" id="KW-0479">Metal-binding</keyword>
<dbReference type="GO" id="GO:0046872">
    <property type="term" value="F:metal ion binding"/>
    <property type="evidence" value="ECO:0007669"/>
    <property type="project" value="UniProtKB-KW"/>
</dbReference>
<dbReference type="OrthoDB" id="2993351at2759"/>
<keyword evidence="3" id="KW-0862">Zinc</keyword>
<reference evidence="5 6" key="1">
    <citation type="journal article" date="2016" name="Nat. Commun.">
        <title>Ectomycorrhizal ecology is imprinted in the genome of the dominant symbiotic fungus Cenococcum geophilum.</title>
        <authorList>
            <consortium name="DOE Joint Genome Institute"/>
            <person name="Peter M."/>
            <person name="Kohler A."/>
            <person name="Ohm R.A."/>
            <person name="Kuo A."/>
            <person name="Krutzmann J."/>
            <person name="Morin E."/>
            <person name="Arend M."/>
            <person name="Barry K.W."/>
            <person name="Binder M."/>
            <person name="Choi C."/>
            <person name="Clum A."/>
            <person name="Copeland A."/>
            <person name="Grisel N."/>
            <person name="Haridas S."/>
            <person name="Kipfer T."/>
            <person name="LaButti K."/>
            <person name="Lindquist E."/>
            <person name="Lipzen A."/>
            <person name="Maire R."/>
            <person name="Meier B."/>
            <person name="Mihaltcheva S."/>
            <person name="Molinier V."/>
            <person name="Murat C."/>
            <person name="Poggeler S."/>
            <person name="Quandt C.A."/>
            <person name="Sperisen C."/>
            <person name="Tritt A."/>
            <person name="Tisserant E."/>
            <person name="Crous P.W."/>
            <person name="Henrissat B."/>
            <person name="Nehls U."/>
            <person name="Egli S."/>
            <person name="Spatafora J.W."/>
            <person name="Grigoriev I.V."/>
            <person name="Martin F.M."/>
        </authorList>
    </citation>
    <scope>NUCLEOTIDE SEQUENCE [LARGE SCALE GENOMIC DNA]</scope>
    <source>
        <strain evidence="5 6">CBS 459.81</strain>
    </source>
</reference>
<proteinExistence type="inferred from homology"/>
<protein>
    <recommendedName>
        <fullName evidence="4">CENP-V/GFA domain-containing protein</fullName>
    </recommendedName>
</protein>
<dbReference type="PANTHER" id="PTHR28620">
    <property type="entry name" value="CENTROMERE PROTEIN V"/>
    <property type="match status" value="1"/>
</dbReference>
<evidence type="ECO:0000259" key="4">
    <source>
        <dbReference type="PROSITE" id="PS51891"/>
    </source>
</evidence>
<sequence>MSSTAIVSDPADISPTHMGSCHCGHVTYTGRFDLANGHIIKCNCSICNKKGYFLLSPKPEDSFKLLTPPRVSELLDYQFGKKLVHHYSCPKCAVSVFIKGFFEMGEDRVPFQAVMANTLDGRVDGEGLEDLRKGQFKYIDGRNDRIEFADEPFEGGVW</sequence>